<dbReference type="InterPro" id="IPR035892">
    <property type="entry name" value="C2_domain_sf"/>
</dbReference>
<feature type="region of interest" description="Disordered" evidence="1">
    <location>
        <begin position="1"/>
        <end position="77"/>
    </location>
</feature>
<gene>
    <name evidence="3" type="ORF">VNI00_012274</name>
</gene>
<evidence type="ECO:0000259" key="2">
    <source>
        <dbReference type="PROSITE" id="PS50004"/>
    </source>
</evidence>
<feature type="region of interest" description="Disordered" evidence="1">
    <location>
        <begin position="258"/>
        <end position="401"/>
    </location>
</feature>
<dbReference type="PANTHER" id="PTHR47052">
    <property type="entry name" value="CONSERVED SERINE PROLINE-RICH PROTEIN (AFU_ORTHOLOGUE AFUA_2G01790)"/>
    <property type="match status" value="1"/>
</dbReference>
<feature type="compositionally biased region" description="Basic and acidic residues" evidence="1">
    <location>
        <begin position="338"/>
        <end position="349"/>
    </location>
</feature>
<reference evidence="3 4" key="1">
    <citation type="submission" date="2024-01" db="EMBL/GenBank/DDBJ databases">
        <title>A draft genome for a cacao thread blight-causing isolate of Paramarasmius palmivorus.</title>
        <authorList>
            <person name="Baruah I.K."/>
            <person name="Bukari Y."/>
            <person name="Amoako-Attah I."/>
            <person name="Meinhardt L.W."/>
            <person name="Bailey B.A."/>
            <person name="Cohen S.P."/>
        </authorList>
    </citation>
    <scope>NUCLEOTIDE SEQUENCE [LARGE SCALE GENOMIC DNA]</scope>
    <source>
        <strain evidence="3 4">GH-12</strain>
    </source>
</reference>
<feature type="compositionally biased region" description="Low complexity" evidence="1">
    <location>
        <begin position="34"/>
        <end position="66"/>
    </location>
</feature>
<feature type="compositionally biased region" description="Polar residues" evidence="1">
    <location>
        <begin position="371"/>
        <end position="380"/>
    </location>
</feature>
<feature type="compositionally biased region" description="Polar residues" evidence="1">
    <location>
        <begin position="278"/>
        <end position="296"/>
    </location>
</feature>
<feature type="compositionally biased region" description="Low complexity" evidence="1">
    <location>
        <begin position="312"/>
        <end position="323"/>
    </location>
</feature>
<evidence type="ECO:0000313" key="3">
    <source>
        <dbReference type="EMBL" id="KAK7034632.1"/>
    </source>
</evidence>
<accession>A0AAW0C6H7</accession>
<dbReference type="EMBL" id="JAYKXP010000056">
    <property type="protein sequence ID" value="KAK7034632.1"/>
    <property type="molecule type" value="Genomic_DNA"/>
</dbReference>
<dbReference type="SMART" id="SM00239">
    <property type="entry name" value="C2"/>
    <property type="match status" value="1"/>
</dbReference>
<evidence type="ECO:0000313" key="4">
    <source>
        <dbReference type="Proteomes" id="UP001383192"/>
    </source>
</evidence>
<comment type="caution">
    <text evidence="3">The sequence shown here is derived from an EMBL/GenBank/DDBJ whole genome shotgun (WGS) entry which is preliminary data.</text>
</comment>
<dbReference type="SUPFAM" id="SSF49562">
    <property type="entry name" value="C2 domain (Calcium/lipid-binding domain, CaLB)"/>
    <property type="match status" value="1"/>
</dbReference>
<dbReference type="Gene3D" id="2.60.40.150">
    <property type="entry name" value="C2 domain"/>
    <property type="match status" value="1"/>
</dbReference>
<dbReference type="Pfam" id="PF00168">
    <property type="entry name" value="C2"/>
    <property type="match status" value="1"/>
</dbReference>
<dbReference type="InterPro" id="IPR000008">
    <property type="entry name" value="C2_dom"/>
</dbReference>
<dbReference type="AlphaFoldDB" id="A0AAW0C6H7"/>
<feature type="domain" description="C2" evidence="2">
    <location>
        <begin position="67"/>
        <end position="187"/>
    </location>
</feature>
<protein>
    <recommendedName>
        <fullName evidence="2">C2 domain-containing protein</fullName>
    </recommendedName>
</protein>
<organism evidence="3 4">
    <name type="scientific">Paramarasmius palmivorus</name>
    <dbReference type="NCBI Taxonomy" id="297713"/>
    <lineage>
        <taxon>Eukaryota</taxon>
        <taxon>Fungi</taxon>
        <taxon>Dikarya</taxon>
        <taxon>Basidiomycota</taxon>
        <taxon>Agaricomycotina</taxon>
        <taxon>Agaricomycetes</taxon>
        <taxon>Agaricomycetidae</taxon>
        <taxon>Agaricales</taxon>
        <taxon>Marasmiineae</taxon>
        <taxon>Marasmiaceae</taxon>
        <taxon>Paramarasmius</taxon>
    </lineage>
</organism>
<feature type="compositionally biased region" description="Low complexity" evidence="1">
    <location>
        <begin position="11"/>
        <end position="22"/>
    </location>
</feature>
<feature type="compositionally biased region" description="Basic residues" evidence="1">
    <location>
        <begin position="1"/>
        <end position="10"/>
    </location>
</feature>
<evidence type="ECO:0000256" key="1">
    <source>
        <dbReference type="SAM" id="MobiDB-lite"/>
    </source>
</evidence>
<dbReference type="PANTHER" id="PTHR47052:SF3">
    <property type="entry name" value="INGRESSION PROTEIN 1"/>
    <property type="match status" value="1"/>
</dbReference>
<dbReference type="PROSITE" id="PS50004">
    <property type="entry name" value="C2"/>
    <property type="match status" value="1"/>
</dbReference>
<sequence>MRLVKPRHTARASSAPAPVSEAPRSKVADPSPPSRASSLPPDLSSASSHDGTASSRSSIASSRDSSMPATPRTSICLPHHGREIGTVVAVVLRARHLPDKHVCSKQNVYTRITFSGDTQKTSIDVRGGQHPEWDEELRFAVYDNPEKENRVMHISIWEDKRGPDLLVGEGTMDVRTALQRGEFDEWIPLSREGIQRGEIYIELTYFSSCLPNVSKSRPFSAEFTAHLSDNEYVVEPTTSMLAIAPFIQVGDRYPSLPLPNKRHSVPIPHTAPPPTSFHAPSSGSMNRPRGTSQASLHSFLKTTPDGLSSTFEAAPATAPVAASEPPPEPAEAETNNSAEEKDTKSKEGWSSRMSNLIDNLTRWHTRDNDETTPVVTNSEADASKPLEEGNIDEDPAMPGGL</sequence>
<keyword evidence="4" id="KW-1185">Reference proteome</keyword>
<proteinExistence type="predicted"/>
<name>A0AAW0C6H7_9AGAR</name>
<dbReference type="Proteomes" id="UP001383192">
    <property type="component" value="Unassembled WGS sequence"/>
</dbReference>
<dbReference type="InterPro" id="IPR052981">
    <property type="entry name" value="Ingression_C2_domain"/>
</dbReference>